<gene>
    <name evidence="2" type="ORF">D8674_030449</name>
</gene>
<reference evidence="2 3" key="1">
    <citation type="submission" date="2019-09" db="EMBL/GenBank/DDBJ databases">
        <authorList>
            <person name="Ou C."/>
        </authorList>
    </citation>
    <scope>NUCLEOTIDE SEQUENCE [LARGE SCALE GENOMIC DNA]</scope>
    <source>
        <strain evidence="2">S2</strain>
        <tissue evidence="2">Leaf</tissue>
    </source>
</reference>
<evidence type="ECO:0000256" key="1">
    <source>
        <dbReference type="SAM" id="MobiDB-lite"/>
    </source>
</evidence>
<feature type="compositionally biased region" description="Polar residues" evidence="1">
    <location>
        <begin position="107"/>
        <end position="116"/>
    </location>
</feature>
<feature type="region of interest" description="Disordered" evidence="1">
    <location>
        <begin position="51"/>
        <end position="156"/>
    </location>
</feature>
<proteinExistence type="predicted"/>
<evidence type="ECO:0000313" key="3">
    <source>
        <dbReference type="Proteomes" id="UP000327157"/>
    </source>
</evidence>
<dbReference type="AlphaFoldDB" id="A0A5N5EVI4"/>
<keyword evidence="3" id="KW-1185">Reference proteome</keyword>
<reference evidence="2 3" key="3">
    <citation type="submission" date="2019-11" db="EMBL/GenBank/DDBJ databases">
        <title>A de novo genome assembly of a pear dwarfing rootstock.</title>
        <authorList>
            <person name="Wang F."/>
            <person name="Wang J."/>
            <person name="Li S."/>
            <person name="Zhang Y."/>
            <person name="Fang M."/>
            <person name="Ma L."/>
            <person name="Zhao Y."/>
            <person name="Jiang S."/>
        </authorList>
    </citation>
    <scope>NUCLEOTIDE SEQUENCE [LARGE SCALE GENOMIC DNA]</scope>
    <source>
        <strain evidence="2">S2</strain>
        <tissue evidence="2">Leaf</tissue>
    </source>
</reference>
<dbReference type="Proteomes" id="UP000327157">
    <property type="component" value="Chromosome 7"/>
</dbReference>
<organism evidence="2 3">
    <name type="scientific">Pyrus ussuriensis x Pyrus communis</name>
    <dbReference type="NCBI Taxonomy" id="2448454"/>
    <lineage>
        <taxon>Eukaryota</taxon>
        <taxon>Viridiplantae</taxon>
        <taxon>Streptophyta</taxon>
        <taxon>Embryophyta</taxon>
        <taxon>Tracheophyta</taxon>
        <taxon>Spermatophyta</taxon>
        <taxon>Magnoliopsida</taxon>
        <taxon>eudicotyledons</taxon>
        <taxon>Gunneridae</taxon>
        <taxon>Pentapetalae</taxon>
        <taxon>rosids</taxon>
        <taxon>fabids</taxon>
        <taxon>Rosales</taxon>
        <taxon>Rosaceae</taxon>
        <taxon>Amygdaloideae</taxon>
        <taxon>Maleae</taxon>
        <taxon>Pyrus</taxon>
    </lineage>
</organism>
<accession>A0A5N5EVI4</accession>
<name>A0A5N5EVI4_9ROSA</name>
<sequence>MLRTQGNPDEVVLGQEEEEAADALVLQEVTAEATGQKAGLSQALGEIENVSKMLSDSKTEAGPEAETMTSRPANLRVVESFNPEFEERSKAKHDAPRTAPTRKKTRSQASQTSQSLPVDLIEVSRKKHKSNKRSTASKKLNPSPKEMKTNVDGQQSDQKVLSKILEELKSSPPLEAAKFPTPAIREPIVPEIPVVLELAVSKVVHPRPLRVTRALGIPMPRQRKMVATGSSSFITVADIATGAAASGGVGVIPSPLASLPAVGSLHELVREFRQNRTKLRSPRHLSEPQHFQDQHRIFREWMQKDFSAFFRLKVLQDAEKALTELYQF</sequence>
<evidence type="ECO:0000313" key="2">
    <source>
        <dbReference type="EMBL" id="KAB2594999.1"/>
    </source>
</evidence>
<comment type="caution">
    <text evidence="2">The sequence shown here is derived from an EMBL/GenBank/DDBJ whole genome shotgun (WGS) entry which is preliminary data.</text>
</comment>
<feature type="compositionally biased region" description="Basic and acidic residues" evidence="1">
    <location>
        <begin position="85"/>
        <end position="96"/>
    </location>
</feature>
<reference evidence="3" key="2">
    <citation type="submission" date="2019-10" db="EMBL/GenBank/DDBJ databases">
        <title>A de novo genome assembly of a pear dwarfing rootstock.</title>
        <authorList>
            <person name="Wang F."/>
            <person name="Wang J."/>
            <person name="Li S."/>
            <person name="Zhang Y."/>
            <person name="Fang M."/>
            <person name="Ma L."/>
            <person name="Zhao Y."/>
            <person name="Jiang S."/>
        </authorList>
    </citation>
    <scope>NUCLEOTIDE SEQUENCE [LARGE SCALE GENOMIC DNA]</scope>
</reference>
<protein>
    <submittedName>
        <fullName evidence="2">Uncharacterized protein</fullName>
    </submittedName>
</protein>
<feature type="compositionally biased region" description="Basic residues" evidence="1">
    <location>
        <begin position="125"/>
        <end position="136"/>
    </location>
</feature>
<dbReference type="EMBL" id="SMOL01000781">
    <property type="protein sequence ID" value="KAB2594999.1"/>
    <property type="molecule type" value="Genomic_DNA"/>
</dbReference>